<sequence length="286" mass="30290">MTAPAAAGRLAGKVAFITGIARGQGRSHAVALAREGADIIGIDRAADVATMGYPLGTADELAETVALVEKAGRRIIARVGDVRDRAAIVDLLATGVRELGGLDIVVASAGISPPARRLWEIPPEQWDDVIGINLTGVFHTLAASVPHLLAGRRGGSIIVISSGAALNRVPNLSDYVTTKNGVIGMAMSLANEVAHRQIRVNVIAPGTVNTPMVTENTQQFHLFRPDLPNPTVDDCREGFAASMPMGRPWLEPEDISQAVVFLSSDEARWISGVVLPVDQGNTNRRY</sequence>
<reference evidence="4 5" key="2">
    <citation type="journal article" date="2016" name="Genome Announc.">
        <title>Permanent Draft Genome Sequences for Two Variants of Frankia sp. Strain CpI1, the First Frankia Strain Isolated from Root Nodules of Comptonia peregrina.</title>
        <authorList>
            <person name="Oshone R."/>
            <person name="Hurst S.G.IV."/>
            <person name="Abebe-Akele F."/>
            <person name="Simpson S."/>
            <person name="Morris K."/>
            <person name="Thomas W.K."/>
            <person name="Tisa L.S."/>
        </authorList>
    </citation>
    <scope>NUCLEOTIDE SEQUENCE [LARGE SCALE GENOMIC DNA]</scope>
    <source>
        <strain evidence="5">CpI1-S</strain>
    </source>
</reference>
<keyword evidence="2 4" id="KW-0560">Oxidoreductase</keyword>
<dbReference type="PATRIC" id="fig|1502723.3.peg.1205"/>
<dbReference type="Proteomes" id="UP000032545">
    <property type="component" value="Unassembled WGS sequence"/>
</dbReference>
<dbReference type="FunFam" id="3.40.50.720:FF:000084">
    <property type="entry name" value="Short-chain dehydrogenase reductase"/>
    <property type="match status" value="1"/>
</dbReference>
<dbReference type="PANTHER" id="PTHR42760">
    <property type="entry name" value="SHORT-CHAIN DEHYDROGENASES/REDUCTASES FAMILY MEMBER"/>
    <property type="match status" value="1"/>
</dbReference>
<accession>A0A0D8BHB1</accession>
<comment type="caution">
    <text evidence="4">The sequence shown here is derived from an EMBL/GenBank/DDBJ whole genome shotgun (WGS) entry which is preliminary data.</text>
</comment>
<gene>
    <name evidence="4" type="ORF">FF36_02237</name>
</gene>
<reference evidence="5" key="1">
    <citation type="submission" date="2015-02" db="EMBL/GenBank/DDBJ databases">
        <title>Draft Genome of Frankia sp. CpI1-S.</title>
        <authorList>
            <person name="Oshone R.T."/>
            <person name="Ngom M."/>
            <person name="Ghodhbane-Gtari F."/>
            <person name="Gtari M."/>
            <person name="Morris K."/>
            <person name="Thomas K."/>
            <person name="Sen A."/>
            <person name="Tisa L.S."/>
        </authorList>
    </citation>
    <scope>NUCLEOTIDE SEQUENCE [LARGE SCALE GENOMIC DNA]</scope>
    <source>
        <strain evidence="5">CpI1-S</strain>
    </source>
</reference>
<dbReference type="InterPro" id="IPR036291">
    <property type="entry name" value="NAD(P)-bd_dom_sf"/>
</dbReference>
<evidence type="ECO:0000256" key="2">
    <source>
        <dbReference type="ARBA" id="ARBA00023002"/>
    </source>
</evidence>
<dbReference type="Gene3D" id="3.40.50.720">
    <property type="entry name" value="NAD(P)-binding Rossmann-like Domain"/>
    <property type="match status" value="1"/>
</dbReference>
<dbReference type="GO" id="GO:0033702">
    <property type="term" value="F:(+)-trans-carveol dehydrogenase activity"/>
    <property type="evidence" value="ECO:0007669"/>
    <property type="project" value="UniProtKB-EC"/>
</dbReference>
<proteinExistence type="inferred from homology"/>
<dbReference type="NCBIfam" id="NF009467">
    <property type="entry name" value="PRK12826.1-3"/>
    <property type="match status" value="1"/>
</dbReference>
<dbReference type="InterPro" id="IPR023985">
    <property type="entry name" value="SDR_subfam_1"/>
</dbReference>
<dbReference type="EC" id="1.1.1.275" evidence="4"/>
<dbReference type="PRINTS" id="PR00080">
    <property type="entry name" value="SDRFAMILY"/>
</dbReference>
<evidence type="ECO:0000313" key="5">
    <source>
        <dbReference type="Proteomes" id="UP000032545"/>
    </source>
</evidence>
<organism evidence="4 5">
    <name type="scientific">Frankia torreyi</name>
    <dbReference type="NCBI Taxonomy" id="1856"/>
    <lineage>
        <taxon>Bacteria</taxon>
        <taxon>Bacillati</taxon>
        <taxon>Actinomycetota</taxon>
        <taxon>Actinomycetes</taxon>
        <taxon>Frankiales</taxon>
        <taxon>Frankiaceae</taxon>
        <taxon>Frankia</taxon>
    </lineage>
</organism>
<dbReference type="Pfam" id="PF13561">
    <property type="entry name" value="adh_short_C2"/>
    <property type="match status" value="1"/>
</dbReference>
<keyword evidence="3" id="KW-0520">NAD</keyword>
<dbReference type="SUPFAM" id="SSF51735">
    <property type="entry name" value="NAD(P)-binding Rossmann-fold domains"/>
    <property type="match status" value="1"/>
</dbReference>
<dbReference type="NCBIfam" id="TIGR03971">
    <property type="entry name" value="SDR_subfam_1"/>
    <property type="match status" value="1"/>
</dbReference>
<dbReference type="EMBL" id="JYFN01000013">
    <property type="protein sequence ID" value="KJE23531.1"/>
    <property type="molecule type" value="Genomic_DNA"/>
</dbReference>
<evidence type="ECO:0000256" key="1">
    <source>
        <dbReference type="ARBA" id="ARBA00006484"/>
    </source>
</evidence>
<comment type="similarity">
    <text evidence="1">Belongs to the short-chain dehydrogenases/reductases (SDR) family.</text>
</comment>
<keyword evidence="5" id="KW-1185">Reference proteome</keyword>
<dbReference type="OrthoDB" id="3206777at2"/>
<dbReference type="PRINTS" id="PR00081">
    <property type="entry name" value="GDHRDH"/>
</dbReference>
<dbReference type="InterPro" id="IPR020904">
    <property type="entry name" value="Sc_DH/Rdtase_CS"/>
</dbReference>
<dbReference type="InterPro" id="IPR002347">
    <property type="entry name" value="SDR_fam"/>
</dbReference>
<evidence type="ECO:0000256" key="3">
    <source>
        <dbReference type="ARBA" id="ARBA00023027"/>
    </source>
</evidence>
<name>A0A0D8BHB1_9ACTN</name>
<dbReference type="AlphaFoldDB" id="A0A0D8BHB1"/>
<evidence type="ECO:0000313" key="4">
    <source>
        <dbReference type="EMBL" id="KJE23531.1"/>
    </source>
</evidence>
<dbReference type="PROSITE" id="PS00061">
    <property type="entry name" value="ADH_SHORT"/>
    <property type="match status" value="1"/>
</dbReference>
<protein>
    <submittedName>
        <fullName evidence="4">Oxidoreductase, SDR family</fullName>
        <ecNumber evidence="4">1.1.1.275</ecNumber>
    </submittedName>
</protein>
<dbReference type="PANTHER" id="PTHR42760:SF133">
    <property type="entry name" value="3-OXOACYL-[ACYL-CARRIER-PROTEIN] REDUCTASE"/>
    <property type="match status" value="1"/>
</dbReference>
<dbReference type="RefSeq" id="WP_044884872.1">
    <property type="nucleotide sequence ID" value="NZ_JYFN01000013.1"/>
</dbReference>
<dbReference type="CDD" id="cd05233">
    <property type="entry name" value="SDR_c"/>
    <property type="match status" value="1"/>
</dbReference>